<dbReference type="Pfam" id="PF19054">
    <property type="entry name" value="DUF5753"/>
    <property type="match status" value="1"/>
</dbReference>
<dbReference type="Pfam" id="PF13560">
    <property type="entry name" value="HTH_31"/>
    <property type="match status" value="1"/>
</dbReference>
<evidence type="ECO:0000313" key="3">
    <source>
        <dbReference type="Proteomes" id="UP000293638"/>
    </source>
</evidence>
<accession>A0A4Q7NGX3</accession>
<evidence type="ECO:0000313" key="2">
    <source>
        <dbReference type="EMBL" id="RZS82696.1"/>
    </source>
</evidence>
<comment type="caution">
    <text evidence="2">The sequence shown here is derived from an EMBL/GenBank/DDBJ whole genome shotgun (WGS) entry which is preliminary data.</text>
</comment>
<dbReference type="InterPro" id="IPR043917">
    <property type="entry name" value="DUF5753"/>
</dbReference>
<feature type="domain" description="HTH cro/C1-type" evidence="1">
    <location>
        <begin position="16"/>
        <end position="70"/>
    </location>
</feature>
<protein>
    <submittedName>
        <fullName evidence="2">Helix-turn-helix protein</fullName>
    </submittedName>
</protein>
<dbReference type="SUPFAM" id="SSF47413">
    <property type="entry name" value="lambda repressor-like DNA-binding domains"/>
    <property type="match status" value="1"/>
</dbReference>
<dbReference type="CDD" id="cd00093">
    <property type="entry name" value="HTH_XRE"/>
    <property type="match status" value="1"/>
</dbReference>
<name>A0A4Q7NGX3_9ACTN</name>
<dbReference type="SMART" id="SM00530">
    <property type="entry name" value="HTH_XRE"/>
    <property type="match status" value="1"/>
</dbReference>
<dbReference type="EMBL" id="SGXD01000004">
    <property type="protein sequence ID" value="RZS82696.1"/>
    <property type="molecule type" value="Genomic_DNA"/>
</dbReference>
<dbReference type="InterPro" id="IPR001387">
    <property type="entry name" value="Cro/C1-type_HTH"/>
</dbReference>
<evidence type="ECO:0000259" key="1">
    <source>
        <dbReference type="PROSITE" id="PS50943"/>
    </source>
</evidence>
<keyword evidence="3" id="KW-1185">Reference proteome</keyword>
<dbReference type="GO" id="GO:0003677">
    <property type="term" value="F:DNA binding"/>
    <property type="evidence" value="ECO:0007669"/>
    <property type="project" value="InterPro"/>
</dbReference>
<sequence>MHDSPSARERQLARELRDLRVDAQLQGKEVARLLGWSASKVSRIETGAIGIRPEDLELLLDVYAVPAPRAERLRLLAPNARPKGWWDAYADRTSAGYANLIRLEASSRAVQCYSAVIPHPLLQTEAWTRRVILATALDPSPAEVDLRMAICRRRQQLLQPAPDREPLRLAAVVDQAVLHRSVDPDPEVDRALRLELLRHLLRLGRRPNITVQVLPFSAGIPPVTAGSFSLLEPRGLDAPDVVYMDNKTRIFFLDSPTEVHAYDREMALLRTMALTPARSATWLRDAVRSTA</sequence>
<dbReference type="PROSITE" id="PS50943">
    <property type="entry name" value="HTH_CROC1"/>
    <property type="match status" value="1"/>
</dbReference>
<dbReference type="Proteomes" id="UP000293638">
    <property type="component" value="Unassembled WGS sequence"/>
</dbReference>
<reference evidence="2 3" key="1">
    <citation type="submission" date="2019-02" db="EMBL/GenBank/DDBJ databases">
        <title>Genomic Encyclopedia of Type Strains, Phase IV (KMG-IV): sequencing the most valuable type-strain genomes for metagenomic binning, comparative biology and taxonomic classification.</title>
        <authorList>
            <person name="Goeker M."/>
        </authorList>
    </citation>
    <scope>NUCLEOTIDE SEQUENCE [LARGE SCALE GENOMIC DNA]</scope>
    <source>
        <strain evidence="2 3">DSM 45622</strain>
    </source>
</reference>
<dbReference type="InterPro" id="IPR010982">
    <property type="entry name" value="Lambda_DNA-bd_dom_sf"/>
</dbReference>
<dbReference type="Gene3D" id="1.10.260.40">
    <property type="entry name" value="lambda repressor-like DNA-binding domains"/>
    <property type="match status" value="1"/>
</dbReference>
<dbReference type="RefSeq" id="WP_231116442.1">
    <property type="nucleotide sequence ID" value="NZ_SGXD01000004.1"/>
</dbReference>
<proteinExistence type="predicted"/>
<gene>
    <name evidence="2" type="ORF">EV189_3091</name>
</gene>
<organism evidence="2 3">
    <name type="scientific">Motilibacter rhizosphaerae</name>
    <dbReference type="NCBI Taxonomy" id="598652"/>
    <lineage>
        <taxon>Bacteria</taxon>
        <taxon>Bacillati</taxon>
        <taxon>Actinomycetota</taxon>
        <taxon>Actinomycetes</taxon>
        <taxon>Motilibacterales</taxon>
        <taxon>Motilibacteraceae</taxon>
        <taxon>Motilibacter</taxon>
    </lineage>
</organism>
<dbReference type="AlphaFoldDB" id="A0A4Q7NGX3"/>